<dbReference type="Pfam" id="PF08241">
    <property type="entry name" value="Methyltransf_11"/>
    <property type="match status" value="1"/>
</dbReference>
<dbReference type="GO" id="GO:0008757">
    <property type="term" value="F:S-adenosylmethionine-dependent methyltransferase activity"/>
    <property type="evidence" value="ECO:0007669"/>
    <property type="project" value="InterPro"/>
</dbReference>
<dbReference type="AlphaFoldDB" id="A0A1I4R4M5"/>
<gene>
    <name evidence="2" type="ORF">SAMN02982985_04174</name>
</gene>
<organism evidence="2 3">
    <name type="scientific">Rugamonas rubra</name>
    <dbReference type="NCBI Taxonomy" id="758825"/>
    <lineage>
        <taxon>Bacteria</taxon>
        <taxon>Pseudomonadati</taxon>
        <taxon>Pseudomonadota</taxon>
        <taxon>Betaproteobacteria</taxon>
        <taxon>Burkholderiales</taxon>
        <taxon>Oxalobacteraceae</taxon>
        <taxon>Telluria group</taxon>
        <taxon>Rugamonas</taxon>
    </lineage>
</organism>
<dbReference type="InterPro" id="IPR029063">
    <property type="entry name" value="SAM-dependent_MTases_sf"/>
</dbReference>
<evidence type="ECO:0000313" key="2">
    <source>
        <dbReference type="EMBL" id="SFM47268.1"/>
    </source>
</evidence>
<protein>
    <submittedName>
        <fullName evidence="2">Methyltransferase domain-containing protein</fullName>
    </submittedName>
</protein>
<dbReference type="STRING" id="758825.SAMN02982985_04174"/>
<dbReference type="CDD" id="cd02440">
    <property type="entry name" value="AdoMet_MTases"/>
    <property type="match status" value="1"/>
</dbReference>
<name>A0A1I4R4M5_9BURK</name>
<evidence type="ECO:0000259" key="1">
    <source>
        <dbReference type="Pfam" id="PF08241"/>
    </source>
</evidence>
<dbReference type="GO" id="GO:0032259">
    <property type="term" value="P:methylation"/>
    <property type="evidence" value="ECO:0007669"/>
    <property type="project" value="UniProtKB-KW"/>
</dbReference>
<keyword evidence="2" id="KW-0808">Transferase</keyword>
<dbReference type="Proteomes" id="UP000199470">
    <property type="component" value="Unassembled WGS sequence"/>
</dbReference>
<proteinExistence type="predicted"/>
<dbReference type="Gene3D" id="3.40.50.150">
    <property type="entry name" value="Vaccinia Virus protein VP39"/>
    <property type="match status" value="1"/>
</dbReference>
<accession>A0A1I4R4M5</accession>
<dbReference type="SUPFAM" id="SSF53335">
    <property type="entry name" value="S-adenosyl-L-methionine-dependent methyltransferases"/>
    <property type="match status" value="1"/>
</dbReference>
<evidence type="ECO:0000313" key="3">
    <source>
        <dbReference type="Proteomes" id="UP000199470"/>
    </source>
</evidence>
<keyword evidence="3" id="KW-1185">Reference proteome</keyword>
<sequence>MSSKFAKDEAAWNTGGHEDFYSYYEKQSGGALARQRFLTIQSTLLRALGAPAGPLDVADIGCGAGTQARLWADKGHRVRGADINEALVGLARRRAEQSGLAIEFSVASATALPWADASMDLCIAPELLEHVADWSACLAEMVRVLRPGGALFVSTSNRLCPRQEEFALPLYSWYPAVLKHRFEHLARTTRPDLAGYATYPAVNWFTYYGLRRHLARLGVRSMDRFDMMDLGQHGRLAGAAIRLLRRLPPLRFLGHVATPYTVVLGVKNGA</sequence>
<dbReference type="InterPro" id="IPR013216">
    <property type="entry name" value="Methyltransf_11"/>
</dbReference>
<dbReference type="PANTHER" id="PTHR43591">
    <property type="entry name" value="METHYLTRANSFERASE"/>
    <property type="match status" value="1"/>
</dbReference>
<feature type="domain" description="Methyltransferase type 11" evidence="1">
    <location>
        <begin position="59"/>
        <end position="153"/>
    </location>
</feature>
<keyword evidence="2" id="KW-0489">Methyltransferase</keyword>
<reference evidence="2 3" key="1">
    <citation type="submission" date="2016-10" db="EMBL/GenBank/DDBJ databases">
        <authorList>
            <person name="de Groot N.N."/>
        </authorList>
    </citation>
    <scope>NUCLEOTIDE SEQUENCE [LARGE SCALE GENOMIC DNA]</scope>
    <source>
        <strain evidence="2 3">ATCC 43154</strain>
    </source>
</reference>
<dbReference type="EMBL" id="FOTW01000021">
    <property type="protein sequence ID" value="SFM47268.1"/>
    <property type="molecule type" value="Genomic_DNA"/>
</dbReference>